<organism evidence="1 2">
    <name type="scientific">Undibacterium jejuense</name>
    <dbReference type="NCBI Taxonomy" id="1344949"/>
    <lineage>
        <taxon>Bacteria</taxon>
        <taxon>Pseudomonadati</taxon>
        <taxon>Pseudomonadota</taxon>
        <taxon>Betaproteobacteria</taxon>
        <taxon>Burkholderiales</taxon>
        <taxon>Oxalobacteraceae</taxon>
        <taxon>Undibacterium</taxon>
    </lineage>
</organism>
<evidence type="ECO:0000313" key="1">
    <source>
        <dbReference type="EMBL" id="MBC3864269.1"/>
    </source>
</evidence>
<evidence type="ECO:0000313" key="2">
    <source>
        <dbReference type="Proteomes" id="UP000634011"/>
    </source>
</evidence>
<comment type="caution">
    <text evidence="1">The sequence shown here is derived from an EMBL/GenBank/DDBJ whole genome shotgun (WGS) entry which is preliminary data.</text>
</comment>
<accession>A0A923KRR7</accession>
<dbReference type="AlphaFoldDB" id="A0A923KRR7"/>
<protein>
    <submittedName>
        <fullName evidence="1">Uncharacterized protein</fullName>
    </submittedName>
</protein>
<dbReference type="EMBL" id="JACOFV010000027">
    <property type="protein sequence ID" value="MBC3864269.1"/>
    <property type="molecule type" value="Genomic_DNA"/>
</dbReference>
<keyword evidence="2" id="KW-1185">Reference proteome</keyword>
<name>A0A923KRR7_9BURK</name>
<sequence length="102" mass="11624">MTEAIKMGQENNRRYAIEGAHVIDTQTHQQIYIRALLDVGCYEYVSSNLPCSERLKIINAIGEQQAIAMMRAICESKGRAFDEEKDGRLNIKILKMLAESNY</sequence>
<dbReference type="Proteomes" id="UP000634011">
    <property type="component" value="Unassembled WGS sequence"/>
</dbReference>
<proteinExistence type="predicted"/>
<reference evidence="1" key="1">
    <citation type="submission" date="2020-08" db="EMBL/GenBank/DDBJ databases">
        <title>Novel species isolated from subtropical streams in China.</title>
        <authorList>
            <person name="Lu H."/>
        </authorList>
    </citation>
    <scope>NUCLEOTIDE SEQUENCE</scope>
    <source>
        <strain evidence="1">KACC 12607</strain>
    </source>
</reference>
<gene>
    <name evidence="1" type="ORF">H8K32_19375</name>
</gene>